<feature type="coiled-coil region" evidence="1">
    <location>
        <begin position="356"/>
        <end position="428"/>
    </location>
</feature>
<keyword evidence="4" id="KW-1185">Reference proteome</keyword>
<dbReference type="InterPro" id="IPR011029">
    <property type="entry name" value="DEATH-like_dom_sf"/>
</dbReference>
<name>A0A210PX32_MIZYE</name>
<dbReference type="EMBL" id="NEDP02005427">
    <property type="protein sequence ID" value="OWF41034.1"/>
    <property type="molecule type" value="Genomic_DNA"/>
</dbReference>
<evidence type="ECO:0000256" key="1">
    <source>
        <dbReference type="SAM" id="Coils"/>
    </source>
</evidence>
<dbReference type="PROSITE" id="PS50017">
    <property type="entry name" value="DEATH_DOMAIN"/>
    <property type="match status" value="1"/>
</dbReference>
<protein>
    <recommendedName>
        <fullName evidence="2">Death domain-containing protein</fullName>
    </recommendedName>
</protein>
<sequence length="606" mass="71138">MPPQTSLQFFRKRQTVDILLLERPQSLSAFYHAVETALKDIEIQLIEVQASFYGRTRTIEDEIQQWMPALEHTMQFAKVADLICKDNLQNLFDLYERSMGDPTMEVKFDKASVQAVMQVIDKVVTYLKTGLSSIKETLNTIICFMKKYCLSFVGTDGDSFLETATNYEKQRRDYSNAIQINLDDITQMAERFDKQGIHLQELGSIPRALAEKYECKHVPLLVMFPGACENIRNACIGVRKWIQADHGYQTFLLYDLQDLEKRRDDFSKILRDLQLTASHLDHRVKVCKRDINDSEAELKRLLSKEKMVKRQSESLGHELKDLELEIGYREIRREQMKNNEPTRGNKEKLDQNLTELEDYKAKRLVIDRKYEDMKRKLHFLQLKREKKNQKEDELVGLRKEHKTARKELRKTELEKERLQMNIVKMREIIRFKTSPEVLKKLFYNMPLTSKNTALTKRRKGAGNVVDKLERASRVVSIHIDGEWPKLYRALPFYPPRGDENVRMDIDEIGRVFMRDIQETQAKQALARWRRMHNRASVDDLKAALTQIKRKDIADEIETELAKRAIKVKQDNLQKAESPTRTVRFPRVLVQPSQTPRSRNSGMLFAR</sequence>
<evidence type="ECO:0000259" key="2">
    <source>
        <dbReference type="PROSITE" id="PS50017"/>
    </source>
</evidence>
<reference evidence="3 4" key="1">
    <citation type="journal article" date="2017" name="Nat. Ecol. Evol.">
        <title>Scallop genome provides insights into evolution of bilaterian karyotype and development.</title>
        <authorList>
            <person name="Wang S."/>
            <person name="Zhang J."/>
            <person name="Jiao W."/>
            <person name="Li J."/>
            <person name="Xun X."/>
            <person name="Sun Y."/>
            <person name="Guo X."/>
            <person name="Huan P."/>
            <person name="Dong B."/>
            <person name="Zhang L."/>
            <person name="Hu X."/>
            <person name="Sun X."/>
            <person name="Wang J."/>
            <person name="Zhao C."/>
            <person name="Wang Y."/>
            <person name="Wang D."/>
            <person name="Huang X."/>
            <person name="Wang R."/>
            <person name="Lv J."/>
            <person name="Li Y."/>
            <person name="Zhang Z."/>
            <person name="Liu B."/>
            <person name="Lu W."/>
            <person name="Hui Y."/>
            <person name="Liang J."/>
            <person name="Zhou Z."/>
            <person name="Hou R."/>
            <person name="Li X."/>
            <person name="Liu Y."/>
            <person name="Li H."/>
            <person name="Ning X."/>
            <person name="Lin Y."/>
            <person name="Zhao L."/>
            <person name="Xing Q."/>
            <person name="Dou J."/>
            <person name="Li Y."/>
            <person name="Mao J."/>
            <person name="Guo H."/>
            <person name="Dou H."/>
            <person name="Li T."/>
            <person name="Mu C."/>
            <person name="Jiang W."/>
            <person name="Fu Q."/>
            <person name="Fu X."/>
            <person name="Miao Y."/>
            <person name="Liu J."/>
            <person name="Yu Q."/>
            <person name="Li R."/>
            <person name="Liao H."/>
            <person name="Li X."/>
            <person name="Kong Y."/>
            <person name="Jiang Z."/>
            <person name="Chourrout D."/>
            <person name="Li R."/>
            <person name="Bao Z."/>
        </authorList>
    </citation>
    <scope>NUCLEOTIDE SEQUENCE [LARGE SCALE GENOMIC DNA]</scope>
    <source>
        <strain evidence="3 4">PY_sf001</strain>
    </source>
</reference>
<accession>A0A210PX32</accession>
<dbReference type="Proteomes" id="UP000242188">
    <property type="component" value="Unassembled WGS sequence"/>
</dbReference>
<keyword evidence="1" id="KW-0175">Coiled coil</keyword>
<feature type="domain" description="Death" evidence="2">
    <location>
        <begin position="468"/>
        <end position="560"/>
    </location>
</feature>
<dbReference type="OrthoDB" id="6286837at2759"/>
<evidence type="ECO:0000313" key="3">
    <source>
        <dbReference type="EMBL" id="OWF41034.1"/>
    </source>
</evidence>
<dbReference type="GO" id="GO:0007165">
    <property type="term" value="P:signal transduction"/>
    <property type="evidence" value="ECO:0007669"/>
    <property type="project" value="InterPro"/>
</dbReference>
<dbReference type="CDD" id="cd01670">
    <property type="entry name" value="Death"/>
    <property type="match status" value="1"/>
</dbReference>
<proteinExistence type="predicted"/>
<dbReference type="Gene3D" id="1.10.533.10">
    <property type="entry name" value="Death Domain, Fas"/>
    <property type="match status" value="1"/>
</dbReference>
<organism evidence="3 4">
    <name type="scientific">Mizuhopecten yessoensis</name>
    <name type="common">Japanese scallop</name>
    <name type="synonym">Patinopecten yessoensis</name>
    <dbReference type="NCBI Taxonomy" id="6573"/>
    <lineage>
        <taxon>Eukaryota</taxon>
        <taxon>Metazoa</taxon>
        <taxon>Spiralia</taxon>
        <taxon>Lophotrochozoa</taxon>
        <taxon>Mollusca</taxon>
        <taxon>Bivalvia</taxon>
        <taxon>Autobranchia</taxon>
        <taxon>Pteriomorphia</taxon>
        <taxon>Pectinida</taxon>
        <taxon>Pectinoidea</taxon>
        <taxon>Pectinidae</taxon>
        <taxon>Mizuhopecten</taxon>
    </lineage>
</organism>
<comment type="caution">
    <text evidence="3">The sequence shown here is derived from an EMBL/GenBank/DDBJ whole genome shotgun (WGS) entry which is preliminary data.</text>
</comment>
<dbReference type="InterPro" id="IPR000488">
    <property type="entry name" value="Death_dom"/>
</dbReference>
<dbReference type="Pfam" id="PF00531">
    <property type="entry name" value="Death"/>
    <property type="match status" value="1"/>
</dbReference>
<dbReference type="AlphaFoldDB" id="A0A210PX32"/>
<feature type="coiled-coil region" evidence="1">
    <location>
        <begin position="256"/>
        <end position="311"/>
    </location>
</feature>
<dbReference type="SUPFAM" id="SSF47986">
    <property type="entry name" value="DEATH domain"/>
    <property type="match status" value="1"/>
</dbReference>
<evidence type="ECO:0000313" key="4">
    <source>
        <dbReference type="Proteomes" id="UP000242188"/>
    </source>
</evidence>
<gene>
    <name evidence="3" type="ORF">KP79_PYT18978</name>
</gene>